<dbReference type="Proteomes" id="UP001501920">
    <property type="component" value="Chromosome 27"/>
</dbReference>
<dbReference type="PANTHER" id="PTHR31193:SF1">
    <property type="entry name" value="TRANSMEMBRANE PROTEIN 268"/>
    <property type="match status" value="1"/>
</dbReference>
<evidence type="ECO:0000256" key="1">
    <source>
        <dbReference type="SAM" id="MobiDB-lite"/>
    </source>
</evidence>
<dbReference type="PANTHER" id="PTHR31193">
    <property type="entry name" value="TRANSMEMBRANE PROTEIN C9ORF91"/>
    <property type="match status" value="1"/>
</dbReference>
<sequence>MEEAITQFNGDRSDTASRISSESTSVPDGGRGRAAWKNGQCVLAVSTSSTLYPSFDLSLCRTLLEKEDFQIPVEDFETPLGIALNPPSVRRYLFFNSSLFHFILAPVLYVVLWCATYSSLHRYLAGGTMDFWALCLCVSLVSIFITTAIILILHYNNKEINVNTDVRLVQVNERLARHRLLLGVADWVQQCSGKMQLFCVFWDLSPCLQALTETLEELGFVRDEIENKLKKRMSHLLVVSDVTTSEEADDGLLAEEPDEERPLLVDARERSTSLRQREEAKLTKKYSLIPDCTLSYQAIAYQLLLTYSAVYVRLLVSERLPASSYRPLGTDRNHCTTASLCLCQYVQYKVLH</sequence>
<dbReference type="RefSeq" id="XP_037391127.1">
    <property type="nucleotide sequence ID" value="XM_037535230.1"/>
</dbReference>
<evidence type="ECO:0000256" key="2">
    <source>
        <dbReference type="SAM" id="Phobius"/>
    </source>
</evidence>
<dbReference type="RefSeq" id="XP_017539240.2">
    <property type="nucleotide sequence ID" value="XM_017683751.2"/>
</dbReference>
<keyword evidence="4" id="KW-1185">Reference proteome</keyword>
<proteinExistence type="predicted"/>
<organism evidence="3 4">
    <name type="scientific">Pygocentrus nattereri</name>
    <name type="common">Red-bellied piranha</name>
    <dbReference type="NCBI Taxonomy" id="42514"/>
    <lineage>
        <taxon>Eukaryota</taxon>
        <taxon>Metazoa</taxon>
        <taxon>Chordata</taxon>
        <taxon>Craniata</taxon>
        <taxon>Vertebrata</taxon>
        <taxon>Euteleostomi</taxon>
        <taxon>Actinopterygii</taxon>
        <taxon>Neopterygii</taxon>
        <taxon>Teleostei</taxon>
        <taxon>Ostariophysi</taxon>
        <taxon>Characiformes</taxon>
        <taxon>Characoidei</taxon>
        <taxon>Pygocentrus</taxon>
    </lineage>
</organism>
<dbReference type="AlphaFoldDB" id="A0A3B4DSV1"/>
<name>A0A3B4DSV1_PYGNA</name>
<keyword evidence="2" id="KW-0812">Transmembrane</keyword>
<feature type="compositionally biased region" description="Polar residues" evidence="1">
    <location>
        <begin position="1"/>
        <end position="26"/>
    </location>
</feature>
<accession>A0A3B4DSV1</accession>
<feature type="transmembrane region" description="Helical" evidence="2">
    <location>
        <begin position="131"/>
        <end position="153"/>
    </location>
</feature>
<reference evidence="3 4" key="1">
    <citation type="submission" date="2020-10" db="EMBL/GenBank/DDBJ databases">
        <title>Pygocentrus nattereri (red-bellied piranha) genome, fPygNat1, primary haplotype.</title>
        <authorList>
            <person name="Myers G."/>
            <person name="Meyer A."/>
            <person name="Karagic N."/>
            <person name="Pippel M."/>
            <person name="Winkler S."/>
            <person name="Tracey A."/>
            <person name="Wood J."/>
            <person name="Formenti G."/>
            <person name="Howe K."/>
            <person name="Fedrigo O."/>
            <person name="Jarvis E.D."/>
        </authorList>
    </citation>
    <scope>NUCLEOTIDE SEQUENCE [LARGE SCALE GENOMIC DNA]</scope>
</reference>
<evidence type="ECO:0000313" key="3">
    <source>
        <dbReference type="Ensembl" id="ENSPNAP00000026535.2"/>
    </source>
</evidence>
<dbReference type="GeneID" id="108411941"/>
<dbReference type="Pfam" id="PF14800">
    <property type="entry name" value="DUF4481"/>
    <property type="match status" value="1"/>
</dbReference>
<dbReference type="Ensembl" id="ENSPNAT00000004872.2">
    <property type="protein sequence ID" value="ENSPNAP00000026535.2"/>
    <property type="gene ID" value="ENSPNAG00000011859.2"/>
</dbReference>
<reference evidence="3" key="3">
    <citation type="submission" date="2025-09" db="UniProtKB">
        <authorList>
            <consortium name="Ensembl"/>
        </authorList>
    </citation>
    <scope>IDENTIFICATION</scope>
</reference>
<feature type="region of interest" description="Disordered" evidence="1">
    <location>
        <begin position="1"/>
        <end position="32"/>
    </location>
</feature>
<dbReference type="RefSeq" id="XP_017539239.2">
    <property type="nucleotide sequence ID" value="XM_017683750.2"/>
</dbReference>
<feature type="transmembrane region" description="Helical" evidence="2">
    <location>
        <begin position="99"/>
        <end position="119"/>
    </location>
</feature>
<keyword evidence="2" id="KW-1133">Transmembrane helix</keyword>
<dbReference type="CTD" id="203197"/>
<dbReference type="GeneTree" id="ENSGT00390000011559"/>
<dbReference type="RefSeq" id="XP_037391128.1">
    <property type="nucleotide sequence ID" value="XM_037535231.1"/>
</dbReference>
<reference evidence="3" key="2">
    <citation type="submission" date="2025-08" db="UniProtKB">
        <authorList>
            <consortium name="Ensembl"/>
        </authorList>
    </citation>
    <scope>IDENTIFICATION</scope>
</reference>
<protein>
    <recommendedName>
        <fullName evidence="5">Transmembrane protein 268</fullName>
    </recommendedName>
</protein>
<dbReference type="InterPro" id="IPR028054">
    <property type="entry name" value="DUF4481"/>
</dbReference>
<keyword evidence="2" id="KW-0472">Membrane</keyword>
<evidence type="ECO:0000313" key="4">
    <source>
        <dbReference type="Proteomes" id="UP001501920"/>
    </source>
</evidence>
<evidence type="ECO:0008006" key="5">
    <source>
        <dbReference type="Google" id="ProtNLM"/>
    </source>
</evidence>